<dbReference type="CDD" id="cd21411">
    <property type="entry name" value="NucC"/>
    <property type="match status" value="1"/>
</dbReference>
<evidence type="ECO:0000313" key="2">
    <source>
        <dbReference type="EMBL" id="MCQ8895245.1"/>
    </source>
</evidence>
<dbReference type="Proteomes" id="UP001204142">
    <property type="component" value="Unassembled WGS sequence"/>
</dbReference>
<name>A0ABT1WCJ5_9BURK</name>
<dbReference type="RefSeq" id="WP_256762923.1">
    <property type="nucleotide sequence ID" value="NZ_JANIGO010000001.1"/>
</dbReference>
<dbReference type="EMBL" id="JANIGO010000001">
    <property type="protein sequence ID" value="MCQ8895245.1"/>
    <property type="molecule type" value="Genomic_DNA"/>
</dbReference>
<dbReference type="InterPro" id="IPR046537">
    <property type="entry name" value="DUF6602"/>
</dbReference>
<organism evidence="2 3">
    <name type="scientific">Limnobacter humi</name>
    <dbReference type="NCBI Taxonomy" id="1778671"/>
    <lineage>
        <taxon>Bacteria</taxon>
        <taxon>Pseudomonadati</taxon>
        <taxon>Pseudomonadota</taxon>
        <taxon>Betaproteobacteria</taxon>
        <taxon>Burkholderiales</taxon>
        <taxon>Burkholderiaceae</taxon>
        <taxon>Limnobacter</taxon>
    </lineage>
</organism>
<gene>
    <name evidence="2" type="ORF">NQT62_02180</name>
</gene>
<keyword evidence="3" id="KW-1185">Reference proteome</keyword>
<dbReference type="Pfam" id="PF20247">
    <property type="entry name" value="DUF6602"/>
    <property type="match status" value="1"/>
</dbReference>
<comment type="caution">
    <text evidence="2">The sequence shown here is derived from an EMBL/GenBank/DDBJ whole genome shotgun (WGS) entry which is preliminary data.</text>
</comment>
<accession>A0ABT1WCJ5</accession>
<evidence type="ECO:0000313" key="3">
    <source>
        <dbReference type="Proteomes" id="UP001204142"/>
    </source>
</evidence>
<sequence>MNKAKNFSEIDGKRFLREAFVAEQAVLAVQLDLSGKSITHNGVMGDVNEQHFIQVLRKYLPRRYEVDQGIVIDSNGATSDQIDVVIFDHQYTPTLLDQHAHRFIPAEAVYCVLEVKPTISKEYLDYAAEKAHSVRKLERTSFPIQHAGGEYPPKPLFPIVAGIVATNVDWVDGLSGKHFSSNLAALIGTHSLDCGLALSDRAFDTFGGTLTVTDKQGSLAAFLFRLLQRLQSLGTVPAVDWNRYASILSGSDAQPYSQQDAAQ</sequence>
<reference evidence="2 3" key="1">
    <citation type="submission" date="2022-07" db="EMBL/GenBank/DDBJ databases">
        <authorList>
            <person name="Xamxidin M."/>
            <person name="Wu M."/>
        </authorList>
    </citation>
    <scope>NUCLEOTIDE SEQUENCE [LARGE SCALE GENOMIC DNA]</scope>
    <source>
        <strain evidence="2 3">NBRC 111650</strain>
    </source>
</reference>
<protein>
    <recommendedName>
        <fullName evidence="1">DUF6602 domain-containing protein</fullName>
    </recommendedName>
</protein>
<proteinExistence type="predicted"/>
<evidence type="ECO:0000259" key="1">
    <source>
        <dbReference type="Pfam" id="PF20247"/>
    </source>
</evidence>
<feature type="domain" description="DUF6602" evidence="1">
    <location>
        <begin position="36"/>
        <end position="137"/>
    </location>
</feature>